<sequence length="170" mass="19743">MKKAILIIVFTFISFITTAQEHHFKHFRISPVLSHTYIPTSTSDGNKTVIVPTIGLDLEYWINEKWGLGLHNDLELETFEIEKEHELFVEKEYPVVLTLDALYKFHENWVLVLGTGVELEKQENLFIVRTGLEYEIEFGNHWDVSPTVLYDYRANDLGTWAIGIGIGKRF</sequence>
<organism evidence="1 2">
    <name type="scientific">Polaribacter sejongensis</name>
    <dbReference type="NCBI Taxonomy" id="985043"/>
    <lineage>
        <taxon>Bacteria</taxon>
        <taxon>Pseudomonadati</taxon>
        <taxon>Bacteroidota</taxon>
        <taxon>Flavobacteriia</taxon>
        <taxon>Flavobacteriales</taxon>
        <taxon>Flavobacteriaceae</taxon>
    </lineage>
</organism>
<accession>A0AAJ1QW71</accession>
<dbReference type="EMBL" id="JAUFQH010000005">
    <property type="protein sequence ID" value="MDN3619207.1"/>
    <property type="molecule type" value="Genomic_DNA"/>
</dbReference>
<protein>
    <recommendedName>
        <fullName evidence="3">Outer membrane protein beta-barrel domain-containing protein</fullName>
    </recommendedName>
</protein>
<dbReference type="Proteomes" id="UP001228636">
    <property type="component" value="Unassembled WGS sequence"/>
</dbReference>
<dbReference type="RefSeq" id="WP_165732942.1">
    <property type="nucleotide sequence ID" value="NZ_CP103460.1"/>
</dbReference>
<name>A0AAJ1QW71_9FLAO</name>
<gene>
    <name evidence="1" type="ORF">QWY81_07035</name>
</gene>
<evidence type="ECO:0008006" key="3">
    <source>
        <dbReference type="Google" id="ProtNLM"/>
    </source>
</evidence>
<evidence type="ECO:0000313" key="1">
    <source>
        <dbReference type="EMBL" id="MDN3619207.1"/>
    </source>
</evidence>
<evidence type="ECO:0000313" key="2">
    <source>
        <dbReference type="Proteomes" id="UP001228636"/>
    </source>
</evidence>
<reference evidence="1 2" key="1">
    <citation type="journal article" date="2014" name="Int. J. Syst. Evol. Microbiol.">
        <title>Complete genome sequence of Corynebacterium casei LMG S-19264T (=DSM 44701T), isolated from a smear-ripened cheese.</title>
        <authorList>
            <consortium name="US DOE Joint Genome Institute (JGI-PGF)"/>
            <person name="Walter F."/>
            <person name="Albersmeier A."/>
            <person name="Kalinowski J."/>
            <person name="Ruckert C."/>
        </authorList>
    </citation>
    <scope>NUCLEOTIDE SEQUENCE [LARGE SCALE GENOMIC DNA]</scope>
    <source>
        <strain evidence="1 2">CECT 8670</strain>
    </source>
</reference>
<comment type="caution">
    <text evidence="1">The sequence shown here is derived from an EMBL/GenBank/DDBJ whole genome shotgun (WGS) entry which is preliminary data.</text>
</comment>
<dbReference type="AlphaFoldDB" id="A0AAJ1QW71"/>
<proteinExistence type="predicted"/>